<keyword evidence="3" id="KW-1185">Reference proteome</keyword>
<dbReference type="InterPro" id="IPR013096">
    <property type="entry name" value="Cupin_2"/>
</dbReference>
<organism evidence="2 3">
    <name type="scientific">Melioribacter roseus (strain DSM 23840 / JCM 17771 / VKM B-2668 / P3M-2)</name>
    <dbReference type="NCBI Taxonomy" id="1191523"/>
    <lineage>
        <taxon>Bacteria</taxon>
        <taxon>Pseudomonadati</taxon>
        <taxon>Ignavibacteriota</taxon>
        <taxon>Ignavibacteria</taxon>
        <taxon>Ignavibacteriales</taxon>
        <taxon>Melioribacteraceae</taxon>
        <taxon>Melioribacter</taxon>
    </lineage>
</organism>
<protein>
    <submittedName>
        <fullName evidence="2">Cupin 2 domain-containing protein</fullName>
    </submittedName>
</protein>
<dbReference type="Proteomes" id="UP000009011">
    <property type="component" value="Chromosome"/>
</dbReference>
<dbReference type="AlphaFoldDB" id="I7A742"/>
<dbReference type="OrthoDB" id="72027at2"/>
<gene>
    <name evidence="2" type="ordered locus">MROS_2476</name>
</gene>
<proteinExistence type="predicted"/>
<dbReference type="EMBL" id="CP003557">
    <property type="protein sequence ID" value="AFN75706.1"/>
    <property type="molecule type" value="Genomic_DNA"/>
</dbReference>
<accession>I7A742</accession>
<reference evidence="2 3" key="1">
    <citation type="journal article" date="2013" name="PLoS ONE">
        <title>Genomic analysis of Melioribacter roseus, facultatively anaerobic organotrophic bacterium representing a novel deep lineage within Bacteriodetes/Chlorobi group.</title>
        <authorList>
            <person name="Kadnikov V.V."/>
            <person name="Mardanov A.V."/>
            <person name="Podosokorskaya O.A."/>
            <person name="Gavrilov S.N."/>
            <person name="Kublanov I.V."/>
            <person name="Beletsky A.V."/>
            <person name="Bonch-Osmolovskaya E.A."/>
            <person name="Ravin N.V."/>
        </authorList>
    </citation>
    <scope>NUCLEOTIDE SEQUENCE [LARGE SCALE GENOMIC DNA]</scope>
    <source>
        <strain evidence="3">JCM 17771 / P3M-2</strain>
    </source>
</reference>
<dbReference type="KEGG" id="mro:MROS_2476"/>
<dbReference type="SUPFAM" id="SSF51182">
    <property type="entry name" value="RmlC-like cupins"/>
    <property type="match status" value="1"/>
</dbReference>
<sequence length="116" mass="13270">MKIVNIKDVESRAVDISGAYKANKQIPISAEDGTPAYSMRVFTLEPNGYTPYHSHNYEQLNYVIEGYGIIVDKDGNERPLKEGDFALVMPNEYHQYKNISDNTNFVFICVVPKQYE</sequence>
<feature type="domain" description="Cupin type-2" evidence="1">
    <location>
        <begin position="41"/>
        <end position="111"/>
    </location>
</feature>
<evidence type="ECO:0000313" key="3">
    <source>
        <dbReference type="Proteomes" id="UP000009011"/>
    </source>
</evidence>
<dbReference type="STRING" id="1191523.MROS_2476"/>
<dbReference type="RefSeq" id="WP_014857136.1">
    <property type="nucleotide sequence ID" value="NC_018178.1"/>
</dbReference>
<evidence type="ECO:0000259" key="1">
    <source>
        <dbReference type="Pfam" id="PF07883"/>
    </source>
</evidence>
<dbReference type="InterPro" id="IPR011051">
    <property type="entry name" value="RmlC_Cupin_sf"/>
</dbReference>
<dbReference type="Pfam" id="PF07883">
    <property type="entry name" value="Cupin_2"/>
    <property type="match status" value="1"/>
</dbReference>
<dbReference type="Gene3D" id="2.60.120.10">
    <property type="entry name" value="Jelly Rolls"/>
    <property type="match status" value="1"/>
</dbReference>
<dbReference type="InterPro" id="IPR014710">
    <property type="entry name" value="RmlC-like_jellyroll"/>
</dbReference>
<name>I7A742_MELRP</name>
<evidence type="ECO:0000313" key="2">
    <source>
        <dbReference type="EMBL" id="AFN75706.1"/>
    </source>
</evidence>
<dbReference type="CDD" id="cd02222">
    <property type="entry name" value="cupin_TM1459-like"/>
    <property type="match status" value="1"/>
</dbReference>
<dbReference type="eggNOG" id="COG1917">
    <property type="taxonomic scope" value="Bacteria"/>
</dbReference>
<dbReference type="HOGENOM" id="CLU_116722_4_1_10"/>